<proteinExistence type="predicted"/>
<sequence length="76" mass="8020">MFTTGTPLPAASSAVFPDATVTPAAHAGSSGCSPVSHTSTHTPTRCDVFTFTAFIPELLLHEKLNAMKALKIMLIY</sequence>
<dbReference type="EMBL" id="AMWE01000004">
    <property type="protein sequence ID" value="ERO55762.1"/>
    <property type="molecule type" value="Genomic_DNA"/>
</dbReference>
<dbReference type="Proteomes" id="UP000017142">
    <property type="component" value="Unassembled WGS sequence"/>
</dbReference>
<dbReference type="AlphaFoldDB" id="A0AAV3K473"/>
<protein>
    <submittedName>
        <fullName evidence="1">Uncharacterized protein</fullName>
    </submittedName>
</protein>
<reference evidence="2" key="1">
    <citation type="journal article" date="2013" name="Diversity">
        <title>Genome Sequence of Dickeya solani, a New soft Rot Pathogen of Potato, Suggests its Emergence May Be Related to a Novel Combination of Non-Ribosomal Peptide/Polyketide Synthetase Clusters.</title>
        <authorList>
            <person name="Garlant L."/>
            <person name="Koskinen P."/>
            <person name="Rouhiainen L."/>
            <person name="Laine P."/>
            <person name="Paulin L."/>
            <person name="Auvinen P."/>
            <person name="Holm L."/>
            <person name="Pirhonen M."/>
        </authorList>
    </citation>
    <scope>NUCLEOTIDE SEQUENCE [LARGE SCALE GENOMIC DNA]</scope>
    <source>
        <strain evidence="2">D s0432-1</strain>
    </source>
</reference>
<organism evidence="1 2">
    <name type="scientific">Dickeya solani D s0432-1</name>
    <dbReference type="NCBI Taxonomy" id="1231725"/>
    <lineage>
        <taxon>Bacteria</taxon>
        <taxon>Pseudomonadati</taxon>
        <taxon>Pseudomonadota</taxon>
        <taxon>Gammaproteobacteria</taxon>
        <taxon>Enterobacterales</taxon>
        <taxon>Pectobacteriaceae</taxon>
        <taxon>Dickeya</taxon>
    </lineage>
</organism>
<comment type="caution">
    <text evidence="1">The sequence shown here is derived from an EMBL/GenBank/DDBJ whole genome shotgun (WGS) entry which is preliminary data.</text>
</comment>
<evidence type="ECO:0000313" key="2">
    <source>
        <dbReference type="Proteomes" id="UP000017142"/>
    </source>
</evidence>
<name>A0AAV3K473_9GAMM</name>
<evidence type="ECO:0000313" key="1">
    <source>
        <dbReference type="EMBL" id="ERO55762.1"/>
    </source>
</evidence>
<accession>A0AAV3K473</accession>
<gene>
    <name evidence="1" type="ORF">A544_2300</name>
</gene>